<evidence type="ECO:0000313" key="1">
    <source>
        <dbReference type="EMBL" id="GBP44334.1"/>
    </source>
</evidence>
<evidence type="ECO:0000313" key="2">
    <source>
        <dbReference type="Proteomes" id="UP000299102"/>
    </source>
</evidence>
<reference evidence="1 2" key="1">
    <citation type="journal article" date="2019" name="Commun. Biol.">
        <title>The bagworm genome reveals a unique fibroin gene that provides high tensile strength.</title>
        <authorList>
            <person name="Kono N."/>
            <person name="Nakamura H."/>
            <person name="Ohtoshi R."/>
            <person name="Tomita M."/>
            <person name="Numata K."/>
            <person name="Arakawa K."/>
        </authorList>
    </citation>
    <scope>NUCLEOTIDE SEQUENCE [LARGE SCALE GENOMIC DNA]</scope>
</reference>
<dbReference type="AlphaFoldDB" id="A0A4C1W2B6"/>
<dbReference type="EMBL" id="BGZK01000451">
    <property type="protein sequence ID" value="GBP44334.1"/>
    <property type="molecule type" value="Genomic_DNA"/>
</dbReference>
<protein>
    <submittedName>
        <fullName evidence="1">Uncharacterized protein</fullName>
    </submittedName>
</protein>
<comment type="caution">
    <text evidence="1">The sequence shown here is derived from an EMBL/GenBank/DDBJ whole genome shotgun (WGS) entry which is preliminary data.</text>
</comment>
<gene>
    <name evidence="1" type="ORF">EVAR_31227_1</name>
</gene>
<name>A0A4C1W2B6_EUMVA</name>
<proteinExistence type="predicted"/>
<sequence>MNLLINKCELDYADNHNASPKRARRGAYGKVLRNPNGSRFALHFFSNPRDPLAGIRVEPYPFHLKPIDLSWAYPVRVISKASTPDILTDEHVHSYIVLY</sequence>
<organism evidence="1 2">
    <name type="scientific">Eumeta variegata</name>
    <name type="common">Bagworm moth</name>
    <name type="synonym">Eumeta japonica</name>
    <dbReference type="NCBI Taxonomy" id="151549"/>
    <lineage>
        <taxon>Eukaryota</taxon>
        <taxon>Metazoa</taxon>
        <taxon>Ecdysozoa</taxon>
        <taxon>Arthropoda</taxon>
        <taxon>Hexapoda</taxon>
        <taxon>Insecta</taxon>
        <taxon>Pterygota</taxon>
        <taxon>Neoptera</taxon>
        <taxon>Endopterygota</taxon>
        <taxon>Lepidoptera</taxon>
        <taxon>Glossata</taxon>
        <taxon>Ditrysia</taxon>
        <taxon>Tineoidea</taxon>
        <taxon>Psychidae</taxon>
        <taxon>Oiketicinae</taxon>
        <taxon>Eumeta</taxon>
    </lineage>
</organism>
<dbReference type="Proteomes" id="UP000299102">
    <property type="component" value="Unassembled WGS sequence"/>
</dbReference>
<keyword evidence="2" id="KW-1185">Reference proteome</keyword>
<accession>A0A4C1W2B6</accession>